<keyword evidence="2" id="KW-0328">Glycosyltransferase</keyword>
<feature type="domain" description="Glycosyltransferase 2-like" evidence="5">
    <location>
        <begin position="8"/>
        <end position="128"/>
    </location>
</feature>
<dbReference type="PANTHER" id="PTHR43179">
    <property type="entry name" value="RHAMNOSYLTRANSFERASE WBBL"/>
    <property type="match status" value="1"/>
</dbReference>
<sequence>MKEDIALVLVTFNRSELLIEMLNSAIKQTVLPSIIYVIDNNSSDNTAQLVSDFSKKYQDTIKVSYHNTGANLGGAGGFEYGSRLAYEKGHEWIWLADDDVELDPNCLENLIKHKDEAAILQPMRVNMDGSCAEISGTDYEINSITRLNPKQNTVQDIQQDWETVELKTIPFEGPMIHRDVFAKIGFPDPRFFIFDDDLDFALRAQQAGFKILCVRQAVMKRKIPFVQSRALSGWKGYFMYRNFFYVQLTYGNKAIAYIRVWLIFILVTAHTLVTGKAKSLPMLFDAFKHALKADFSANDKYKPS</sequence>
<dbReference type="SUPFAM" id="SSF53448">
    <property type="entry name" value="Nucleotide-diphospho-sugar transferases"/>
    <property type="match status" value="1"/>
</dbReference>
<reference evidence="7" key="1">
    <citation type="journal article" date="2019" name="Int. J. Syst. Evol. Microbiol.">
        <title>The Global Catalogue of Microorganisms (GCM) 10K type strain sequencing project: providing services to taxonomists for standard genome sequencing and annotation.</title>
        <authorList>
            <consortium name="The Broad Institute Genomics Platform"/>
            <consortium name="The Broad Institute Genome Sequencing Center for Infectious Disease"/>
            <person name="Wu L."/>
            <person name="Ma J."/>
        </authorList>
    </citation>
    <scope>NUCLEOTIDE SEQUENCE [LARGE SCALE GENOMIC DNA]</scope>
    <source>
        <strain evidence="7">JCM 18423</strain>
    </source>
</reference>
<evidence type="ECO:0000256" key="3">
    <source>
        <dbReference type="ARBA" id="ARBA00022679"/>
    </source>
</evidence>
<keyword evidence="3" id="KW-0808">Transferase</keyword>
<comment type="similarity">
    <text evidence="1">Belongs to the glycosyltransferase 2 family.</text>
</comment>
<evidence type="ECO:0000256" key="1">
    <source>
        <dbReference type="ARBA" id="ARBA00006739"/>
    </source>
</evidence>
<evidence type="ECO:0000313" key="7">
    <source>
        <dbReference type="Proteomes" id="UP001500227"/>
    </source>
</evidence>
<dbReference type="InterPro" id="IPR001173">
    <property type="entry name" value="Glyco_trans_2-like"/>
</dbReference>
<keyword evidence="4" id="KW-1133">Transmembrane helix</keyword>
<protein>
    <submittedName>
        <fullName evidence="6">Glycosyltransferase family 2 protein</fullName>
    </submittedName>
</protein>
<gene>
    <name evidence="6" type="ORF">GCM10023337_10200</name>
</gene>
<keyword evidence="4" id="KW-0472">Membrane</keyword>
<name>A0ABP9LZC3_9BURK</name>
<evidence type="ECO:0000259" key="5">
    <source>
        <dbReference type="Pfam" id="PF00535"/>
    </source>
</evidence>
<dbReference type="InterPro" id="IPR029044">
    <property type="entry name" value="Nucleotide-diphossugar_trans"/>
</dbReference>
<dbReference type="CDD" id="cd04185">
    <property type="entry name" value="GT_2_like_b"/>
    <property type="match status" value="1"/>
</dbReference>
<evidence type="ECO:0000256" key="2">
    <source>
        <dbReference type="ARBA" id="ARBA00022676"/>
    </source>
</evidence>
<keyword evidence="4" id="KW-0812">Transmembrane</keyword>
<proteinExistence type="inferred from homology"/>
<dbReference type="Proteomes" id="UP001500227">
    <property type="component" value="Unassembled WGS sequence"/>
</dbReference>
<dbReference type="EMBL" id="BAABKD010000008">
    <property type="protein sequence ID" value="GAA5088517.1"/>
    <property type="molecule type" value="Genomic_DNA"/>
</dbReference>
<organism evidence="6 7">
    <name type="scientific">Paenalcaligenes hermetiae</name>
    <dbReference type="NCBI Taxonomy" id="1157987"/>
    <lineage>
        <taxon>Bacteria</taxon>
        <taxon>Pseudomonadati</taxon>
        <taxon>Pseudomonadota</taxon>
        <taxon>Betaproteobacteria</taxon>
        <taxon>Burkholderiales</taxon>
        <taxon>Alcaligenaceae</taxon>
        <taxon>Paenalcaligenes</taxon>
    </lineage>
</organism>
<evidence type="ECO:0000256" key="4">
    <source>
        <dbReference type="SAM" id="Phobius"/>
    </source>
</evidence>
<accession>A0ABP9LZC3</accession>
<comment type="caution">
    <text evidence="6">The sequence shown here is derived from an EMBL/GenBank/DDBJ whole genome shotgun (WGS) entry which is preliminary data.</text>
</comment>
<dbReference type="PANTHER" id="PTHR43179:SF12">
    <property type="entry name" value="GALACTOFURANOSYLTRANSFERASE GLFT2"/>
    <property type="match status" value="1"/>
</dbReference>
<keyword evidence="7" id="KW-1185">Reference proteome</keyword>
<dbReference type="Gene3D" id="3.90.550.10">
    <property type="entry name" value="Spore Coat Polysaccharide Biosynthesis Protein SpsA, Chain A"/>
    <property type="match status" value="1"/>
</dbReference>
<dbReference type="RefSeq" id="WP_345370115.1">
    <property type="nucleotide sequence ID" value="NZ_BAABKD010000008.1"/>
</dbReference>
<evidence type="ECO:0000313" key="6">
    <source>
        <dbReference type="EMBL" id="GAA5088517.1"/>
    </source>
</evidence>
<dbReference type="Pfam" id="PF00535">
    <property type="entry name" value="Glycos_transf_2"/>
    <property type="match status" value="1"/>
</dbReference>
<feature type="transmembrane region" description="Helical" evidence="4">
    <location>
        <begin position="254"/>
        <end position="273"/>
    </location>
</feature>